<sequence>MTAPRLLLVRHGRTAYNAGARLQGQVDIPLDDVGRWQARTASALLLARHTPTRIVASDLSRALETAQTLGRAAGVDVETDVRMRERGFGIWEGLTGDEISAQWPDEFAIWRSGGEPAGVGAETRSEVSARAGSALVELTADLARDETLVVVSHGSAITSMVAVLLGLEPGSHAFAGMHNVHWAELVRSAPGRDPSWRLLGYNLGPTDASSDWNAGPDIRHESDQDAETRDPD</sequence>
<dbReference type="Pfam" id="PF00300">
    <property type="entry name" value="His_Phos_1"/>
    <property type="match status" value="1"/>
</dbReference>
<protein>
    <submittedName>
        <fullName evidence="4">Phosphoglycerate mutase</fullName>
    </submittedName>
</protein>
<dbReference type="CDD" id="cd07067">
    <property type="entry name" value="HP_PGM_like"/>
    <property type="match status" value="1"/>
</dbReference>
<accession>A0A919TYT3</accession>
<organism evidence="4 5">
    <name type="scientific">Cellulomonas chitinilytica</name>
    <dbReference type="NCBI Taxonomy" id="398759"/>
    <lineage>
        <taxon>Bacteria</taxon>
        <taxon>Bacillati</taxon>
        <taxon>Actinomycetota</taxon>
        <taxon>Actinomycetes</taxon>
        <taxon>Micrococcales</taxon>
        <taxon>Cellulomonadaceae</taxon>
        <taxon>Cellulomonas</taxon>
    </lineage>
</organism>
<feature type="compositionally biased region" description="Basic and acidic residues" evidence="3">
    <location>
        <begin position="217"/>
        <end position="232"/>
    </location>
</feature>
<dbReference type="PANTHER" id="PTHR48100:SF62">
    <property type="entry name" value="GLUCOSYL-3-PHOSPHOGLYCERATE PHOSPHATASE"/>
    <property type="match status" value="1"/>
</dbReference>
<feature type="binding site" evidence="2">
    <location>
        <position position="61"/>
    </location>
    <ligand>
        <name>substrate</name>
    </ligand>
</feature>
<dbReference type="GO" id="GO:0005737">
    <property type="term" value="C:cytoplasm"/>
    <property type="evidence" value="ECO:0007669"/>
    <property type="project" value="TreeGrafter"/>
</dbReference>
<feature type="binding site" evidence="2">
    <location>
        <begin position="10"/>
        <end position="17"/>
    </location>
    <ligand>
        <name>substrate</name>
    </ligand>
</feature>
<dbReference type="InterPro" id="IPR029033">
    <property type="entry name" value="His_PPase_superfam"/>
</dbReference>
<dbReference type="Proteomes" id="UP000632740">
    <property type="component" value="Unassembled WGS sequence"/>
</dbReference>
<evidence type="ECO:0000256" key="1">
    <source>
        <dbReference type="PIRSR" id="PIRSR613078-1"/>
    </source>
</evidence>
<dbReference type="RefSeq" id="WP_203748851.1">
    <property type="nucleotide sequence ID" value="NZ_BONK01000002.1"/>
</dbReference>
<comment type="caution">
    <text evidence="4">The sequence shown here is derived from an EMBL/GenBank/DDBJ whole genome shotgun (WGS) entry which is preliminary data.</text>
</comment>
<dbReference type="SMART" id="SM00855">
    <property type="entry name" value="PGAM"/>
    <property type="match status" value="1"/>
</dbReference>
<dbReference type="GO" id="GO:0016791">
    <property type="term" value="F:phosphatase activity"/>
    <property type="evidence" value="ECO:0007669"/>
    <property type="project" value="TreeGrafter"/>
</dbReference>
<evidence type="ECO:0000256" key="2">
    <source>
        <dbReference type="PIRSR" id="PIRSR613078-2"/>
    </source>
</evidence>
<reference evidence="4" key="1">
    <citation type="submission" date="2021-01" db="EMBL/GenBank/DDBJ databases">
        <title>Whole genome shotgun sequence of Cellulomonas chitinilytica NBRC 110799.</title>
        <authorList>
            <person name="Komaki H."/>
            <person name="Tamura T."/>
        </authorList>
    </citation>
    <scope>NUCLEOTIDE SEQUENCE</scope>
    <source>
        <strain evidence="4">NBRC 110799</strain>
    </source>
</reference>
<feature type="active site" description="Proton donor/acceptor" evidence="1">
    <location>
        <position position="85"/>
    </location>
</feature>
<proteinExistence type="predicted"/>
<dbReference type="InterPro" id="IPR050275">
    <property type="entry name" value="PGM_Phosphatase"/>
</dbReference>
<feature type="region of interest" description="Disordered" evidence="3">
    <location>
        <begin position="207"/>
        <end position="232"/>
    </location>
</feature>
<dbReference type="InterPro" id="IPR013078">
    <property type="entry name" value="His_Pase_superF_clade-1"/>
</dbReference>
<evidence type="ECO:0000313" key="4">
    <source>
        <dbReference type="EMBL" id="GIG20063.1"/>
    </source>
</evidence>
<evidence type="ECO:0000313" key="5">
    <source>
        <dbReference type="Proteomes" id="UP000632740"/>
    </source>
</evidence>
<gene>
    <name evidence="4" type="ORF">Cch01nite_07870</name>
</gene>
<name>A0A919TYT3_9CELL</name>
<dbReference type="PANTHER" id="PTHR48100">
    <property type="entry name" value="BROAD-SPECIFICITY PHOSPHATASE YOR283W-RELATED"/>
    <property type="match status" value="1"/>
</dbReference>
<dbReference type="EMBL" id="BONK01000002">
    <property type="protein sequence ID" value="GIG20063.1"/>
    <property type="molecule type" value="Genomic_DNA"/>
</dbReference>
<evidence type="ECO:0000256" key="3">
    <source>
        <dbReference type="SAM" id="MobiDB-lite"/>
    </source>
</evidence>
<keyword evidence="5" id="KW-1185">Reference proteome</keyword>
<feature type="active site" description="Tele-phosphohistidine intermediate" evidence="1">
    <location>
        <position position="11"/>
    </location>
</feature>
<dbReference type="SUPFAM" id="SSF53254">
    <property type="entry name" value="Phosphoglycerate mutase-like"/>
    <property type="match status" value="1"/>
</dbReference>
<dbReference type="Gene3D" id="3.40.50.1240">
    <property type="entry name" value="Phosphoglycerate mutase-like"/>
    <property type="match status" value="1"/>
</dbReference>
<dbReference type="AlphaFoldDB" id="A0A919TYT3"/>